<sequence length="80" mass="8211">MKTLETTQFGIEELTNSEMINNHGGGDSTSIGTIGSLLVADLVNISGNSLLSGDNALFSGNSTSADTSTSSSFGFLFSRS</sequence>
<feature type="region of interest" description="Disordered" evidence="1">
    <location>
        <begin position="61"/>
        <end position="80"/>
    </location>
</feature>
<dbReference type="EMBL" id="SBLB01000008">
    <property type="protein sequence ID" value="RYC67240.1"/>
    <property type="molecule type" value="Genomic_DNA"/>
</dbReference>
<reference evidence="2 3" key="1">
    <citation type="submission" date="2019-01" db="EMBL/GenBank/DDBJ databases">
        <title>Spirosoma flava sp. nov., a propanil-degrading bacterium isolated from herbicide-contaminated soil.</title>
        <authorList>
            <person name="Zhang L."/>
            <person name="Jiang J.-D."/>
        </authorList>
    </citation>
    <scope>NUCLEOTIDE SEQUENCE [LARGE SCALE GENOMIC DNA]</scope>
    <source>
        <strain evidence="2 3">TY50</strain>
    </source>
</reference>
<accession>A0A4Q2UIN1</accession>
<proteinExistence type="predicted"/>
<dbReference type="AlphaFoldDB" id="A0A4Q2UIN1"/>
<evidence type="ECO:0000313" key="2">
    <source>
        <dbReference type="EMBL" id="RYC67240.1"/>
    </source>
</evidence>
<dbReference type="Proteomes" id="UP000290407">
    <property type="component" value="Unassembled WGS sequence"/>
</dbReference>
<organism evidence="2 3">
    <name type="scientific">Spirosoma sordidisoli</name>
    <dbReference type="NCBI Taxonomy" id="2502893"/>
    <lineage>
        <taxon>Bacteria</taxon>
        <taxon>Pseudomonadati</taxon>
        <taxon>Bacteroidota</taxon>
        <taxon>Cytophagia</taxon>
        <taxon>Cytophagales</taxon>
        <taxon>Cytophagaceae</taxon>
        <taxon>Spirosoma</taxon>
    </lineage>
</organism>
<dbReference type="RefSeq" id="WP_077923469.1">
    <property type="nucleotide sequence ID" value="NZ_SBLB01000008.1"/>
</dbReference>
<name>A0A4Q2UIN1_9BACT</name>
<comment type="caution">
    <text evidence="2">The sequence shown here is derived from an EMBL/GenBank/DDBJ whole genome shotgun (WGS) entry which is preliminary data.</text>
</comment>
<evidence type="ECO:0008006" key="4">
    <source>
        <dbReference type="Google" id="ProtNLM"/>
    </source>
</evidence>
<keyword evidence="3" id="KW-1185">Reference proteome</keyword>
<evidence type="ECO:0000256" key="1">
    <source>
        <dbReference type="SAM" id="MobiDB-lite"/>
    </source>
</evidence>
<gene>
    <name evidence="2" type="ORF">EQG79_24280</name>
</gene>
<evidence type="ECO:0000313" key="3">
    <source>
        <dbReference type="Proteomes" id="UP000290407"/>
    </source>
</evidence>
<protein>
    <recommendedName>
        <fullName evidence="4">Bacteriocin</fullName>
    </recommendedName>
</protein>